<organism evidence="3 4">
    <name type="scientific">Collimonas pratensis</name>
    <dbReference type="NCBI Taxonomy" id="279113"/>
    <lineage>
        <taxon>Bacteria</taxon>
        <taxon>Pseudomonadati</taxon>
        <taxon>Pseudomonadota</taxon>
        <taxon>Betaproteobacteria</taxon>
        <taxon>Burkholderiales</taxon>
        <taxon>Oxalobacteraceae</taxon>
        <taxon>Collimonas</taxon>
    </lineage>
</organism>
<evidence type="ECO:0000313" key="3">
    <source>
        <dbReference type="EMBL" id="AMP13205.1"/>
    </source>
</evidence>
<proteinExistence type="predicted"/>
<evidence type="ECO:0000313" key="4">
    <source>
        <dbReference type="Proteomes" id="UP000074914"/>
    </source>
</evidence>
<dbReference type="InterPro" id="IPR028087">
    <property type="entry name" value="Tad_N"/>
</dbReference>
<dbReference type="EMBL" id="CP013236">
    <property type="protein sequence ID" value="AMP13205.1"/>
    <property type="molecule type" value="Genomic_DNA"/>
</dbReference>
<evidence type="ECO:0000259" key="2">
    <source>
        <dbReference type="Pfam" id="PF13400"/>
    </source>
</evidence>
<gene>
    <name evidence="3" type="ORF">CPter291_0926</name>
</gene>
<protein>
    <submittedName>
        <fullName evidence="3">TadE-like family protein</fullName>
    </submittedName>
</protein>
<dbReference type="Pfam" id="PF13400">
    <property type="entry name" value="Tad"/>
    <property type="match status" value="1"/>
</dbReference>
<feature type="domain" description="Putative Flp pilus-assembly TadG-like N-terminal" evidence="2">
    <location>
        <begin position="27"/>
        <end position="72"/>
    </location>
</feature>
<accession>A0ABN4M6M3</accession>
<dbReference type="Proteomes" id="UP000074914">
    <property type="component" value="Chromosome"/>
</dbReference>
<dbReference type="Pfam" id="PF09977">
    <property type="entry name" value="Tad_C"/>
    <property type="match status" value="1"/>
</dbReference>
<evidence type="ECO:0000259" key="1">
    <source>
        <dbReference type="Pfam" id="PF09977"/>
    </source>
</evidence>
<name>A0ABN4M6M3_9BURK</name>
<dbReference type="InterPro" id="IPR018705">
    <property type="entry name" value="DUF2134_membrane"/>
</dbReference>
<keyword evidence="4" id="KW-1185">Reference proteome</keyword>
<sequence length="730" mass="74632">MNPRLDLIAERFSFTGQCRDAMHRRRGSVAVMAAIFLSIVIILFSSIDIGYMFYMKRNLQKAADLAALAGTQQLVSTPLNGNPTTCAASDGPVLAAIGNARTNGFSTAAPNTMVNTITVTCGRWDPVANASSAPSYFAPPIAGAALNSVRVLLTQNVPAFFGLGTRTLSAQAIGSASDPYAAFSVGSKLLQINNGPVEGLLASLGLNITGTRLLSYSGLANVSVTPGGLLQALGFQIPLHADIGTVTNILQLNTAGCSNGMCTLEALLGAMTTVGGQQDLINVLGLTVQQLSVRIPILSDQTGQGGIFALINAPDAQSALNVNLNALTVLNTMLAVANNKNFATVPPAQAISIPGVLTVTTQIGLVEPPSIAIGGLPTTPGGAKTTAYNSQVRLYAHIQSNLLNLNLVKIDMPIFVDVVNGYGSLTGMCTGKLNGQDYATINVQAPILSLCAGSINNVVDDTLANIASHSSTMLNTAFSTKNVCKTNLTNWPMLSVLPLLGSPLSINTKVALDALQNSSDVSLNKGQTVTTPSNPLQIGTTLSALLAALLGSISILPSTSGVTNSTLAAGLLNGISGGSTGVLTYTNSISQGLQNFLTTLPSAVQGLLNGALSLNILGMLSSLGTLVNGLLGTLSNILGSLIGFCGVIGHNSQNCVANSLTGSQSGSGQSISNVLLAVLGIVLNLLQPVLNSLGTAISSLLQNLLGIQLGGVDVTLLDLNCGGTTVNLVY</sequence>
<feature type="domain" description="DUF2134" evidence="1">
    <location>
        <begin position="96"/>
        <end position="173"/>
    </location>
</feature>
<reference evidence="3 4" key="1">
    <citation type="submission" date="2015-11" db="EMBL/GenBank/DDBJ databases">
        <title>Exploring the genomic traits of fungus-feeding bacterial genus Collimonas.</title>
        <authorList>
            <person name="Song C."/>
            <person name="Schmidt R."/>
            <person name="de Jager V."/>
            <person name="Krzyzanowska D."/>
            <person name="Jongedijk E."/>
            <person name="Cankar K."/>
            <person name="Beekwilder J."/>
            <person name="van Veen A."/>
            <person name="de Boer W."/>
            <person name="van Veen J.A."/>
            <person name="Garbeva P."/>
        </authorList>
    </citation>
    <scope>NUCLEOTIDE SEQUENCE [LARGE SCALE GENOMIC DNA]</scope>
    <source>
        <strain evidence="3 4">Ter291</strain>
    </source>
</reference>
<dbReference type="RefSeq" id="WP_082806937.1">
    <property type="nucleotide sequence ID" value="NZ_CP013236.1"/>
</dbReference>